<dbReference type="EMBL" id="CP015057">
    <property type="protein sequence ID" value="QGN15757.1"/>
    <property type="molecule type" value="Genomic_DNA"/>
</dbReference>
<dbReference type="PIRSF" id="PIRSF029755">
    <property type="entry name" value="UCP029755"/>
    <property type="match status" value="1"/>
</dbReference>
<reference evidence="3 4" key="1">
    <citation type="submission" date="2016-03" db="EMBL/GenBank/DDBJ databases">
        <title>How can Kluyveromyces marxianus grow so fast - potential evolutionary course in Saccharomyces Complex revealed by comparative genomics.</title>
        <authorList>
            <person name="Mo W."/>
            <person name="Lu W."/>
            <person name="Yang X."/>
            <person name="Qi J."/>
            <person name="Lv H."/>
        </authorList>
    </citation>
    <scope>NUCLEOTIDE SEQUENCE [LARGE SCALE GENOMIC DNA]</scope>
    <source>
        <strain evidence="3 4">FIM1</strain>
    </source>
</reference>
<dbReference type="Proteomes" id="UP000422736">
    <property type="component" value="Chromosome 4"/>
</dbReference>
<dbReference type="Gene3D" id="3.40.1640.10">
    <property type="entry name" value="PSTPO5379-like"/>
    <property type="match status" value="1"/>
</dbReference>
<dbReference type="Gene3D" id="3.30.2040.10">
    <property type="entry name" value="PSTPO5379-like domain"/>
    <property type="match status" value="1"/>
</dbReference>
<comment type="similarity">
    <text evidence="1">Belongs to the D-glutamate cyclase family.</text>
</comment>
<proteinExistence type="inferred from homology"/>
<organism evidence="3 4">
    <name type="scientific">Kluyveromyces marxianus</name>
    <name type="common">Yeast</name>
    <name type="synonym">Candida kefyr</name>
    <dbReference type="NCBI Taxonomy" id="4911"/>
    <lineage>
        <taxon>Eukaryota</taxon>
        <taxon>Fungi</taxon>
        <taxon>Dikarya</taxon>
        <taxon>Ascomycota</taxon>
        <taxon>Saccharomycotina</taxon>
        <taxon>Saccharomycetes</taxon>
        <taxon>Saccharomycetales</taxon>
        <taxon>Saccharomycetaceae</taxon>
        <taxon>Kluyveromyces</taxon>
    </lineage>
</organism>
<keyword evidence="2" id="KW-0456">Lyase</keyword>
<dbReference type="PANTHER" id="PTHR32022:SF10">
    <property type="entry name" value="D-GLUTAMATE CYCLASE, MITOCHONDRIAL"/>
    <property type="match status" value="1"/>
</dbReference>
<gene>
    <name evidence="3" type="ORF">FIM1_2453</name>
</gene>
<evidence type="ECO:0000256" key="1">
    <source>
        <dbReference type="ARBA" id="ARBA00007896"/>
    </source>
</evidence>
<evidence type="ECO:0000313" key="3">
    <source>
        <dbReference type="EMBL" id="QGN15757.1"/>
    </source>
</evidence>
<reference evidence="3 4" key="2">
    <citation type="submission" date="2019-11" db="EMBL/GenBank/DDBJ databases">
        <authorList>
            <person name="Lu H."/>
        </authorList>
    </citation>
    <scope>NUCLEOTIDE SEQUENCE [LARGE SCALE GENOMIC DNA]</scope>
    <source>
        <strain evidence="3 4">FIM1</strain>
    </source>
</reference>
<dbReference type="SUPFAM" id="SSF160920">
    <property type="entry name" value="PSTPO5379-like"/>
    <property type="match status" value="1"/>
</dbReference>
<dbReference type="Pfam" id="PF07286">
    <property type="entry name" value="D-Glu_cyclase"/>
    <property type="match status" value="1"/>
</dbReference>
<dbReference type="InterPro" id="IPR016938">
    <property type="entry name" value="UPF0317"/>
</dbReference>
<dbReference type="PANTHER" id="PTHR32022">
    <property type="entry name" value="D-GLUTAMATE CYCLASE, MITOCHONDRIAL"/>
    <property type="match status" value="1"/>
</dbReference>
<accession>A0ABX6EXG5</accession>
<name>A0ABX6EXG5_KLUMA</name>
<dbReference type="InterPro" id="IPR009906">
    <property type="entry name" value="D-Glu_cyclase"/>
</dbReference>
<evidence type="ECO:0000256" key="2">
    <source>
        <dbReference type="ARBA" id="ARBA00023239"/>
    </source>
</evidence>
<evidence type="ECO:0000313" key="4">
    <source>
        <dbReference type="Proteomes" id="UP000422736"/>
    </source>
</evidence>
<sequence>MSTPEDIRLQCRKEILTTHTSGLAPGYMQANLIILPSSVAEDFYALCKRNPVPCPLIGRTVGGPTALDNELLITNNSKNGFDIRTDFPQYCIYHKGKLQGTANNCLKQWQDGYVGFLIGCSYSFEGALIEAGLPPKNMIRGTNVTMYKTSKIMDPAGVFVGCPYVVSMRPYKKKDIDTVRKVTSKYALTHGEPIDWGYDGANRLGIHNLNTPDYGDPIDIQEDEIPVFWGCGVTPQLAVETLGDIIETEVISHSPGCMLILDVTYDDYSKLKE</sequence>
<keyword evidence="4" id="KW-1185">Reference proteome</keyword>
<protein>
    <submittedName>
        <fullName evidence="3">UPF0317 protein C5H10.01</fullName>
    </submittedName>
</protein>
<dbReference type="InterPro" id="IPR038021">
    <property type="entry name" value="Putative_hydro-lyase"/>
</dbReference>